<evidence type="ECO:0000256" key="3">
    <source>
        <dbReference type="ARBA" id="ARBA00022833"/>
    </source>
</evidence>
<dbReference type="Pfam" id="PF01475">
    <property type="entry name" value="FUR"/>
    <property type="match status" value="1"/>
</dbReference>
<feature type="binding site" evidence="7">
    <location>
        <position position="152"/>
    </location>
    <ligand>
        <name>Zn(2+)</name>
        <dbReference type="ChEBI" id="CHEBI:29105"/>
    </ligand>
</feature>
<dbReference type="GO" id="GO:0045892">
    <property type="term" value="P:negative regulation of DNA-templated transcription"/>
    <property type="evidence" value="ECO:0007669"/>
    <property type="project" value="TreeGrafter"/>
</dbReference>
<dbReference type="PANTHER" id="PTHR33202:SF6">
    <property type="entry name" value="ZINC UPTAKE REGULATION PROTEIN"/>
    <property type="match status" value="1"/>
</dbReference>
<keyword evidence="6" id="KW-0804">Transcription</keyword>
<evidence type="ECO:0000256" key="2">
    <source>
        <dbReference type="ARBA" id="ARBA00022491"/>
    </source>
</evidence>
<evidence type="ECO:0000256" key="6">
    <source>
        <dbReference type="ARBA" id="ARBA00023163"/>
    </source>
</evidence>
<dbReference type="HOGENOM" id="CLU_096072_2_1_6"/>
<dbReference type="GO" id="GO:0005829">
    <property type="term" value="C:cytosol"/>
    <property type="evidence" value="ECO:0007669"/>
    <property type="project" value="TreeGrafter"/>
</dbReference>
<protein>
    <submittedName>
        <fullName evidence="8">Transcriptional regulator, Fur family</fullName>
    </submittedName>
</protein>
<dbReference type="Proteomes" id="UP000004679">
    <property type="component" value="Unassembled WGS sequence"/>
</dbReference>
<dbReference type="InterPro" id="IPR036388">
    <property type="entry name" value="WH-like_DNA-bd_sf"/>
</dbReference>
<dbReference type="AlphaFoldDB" id="C0N817"/>
<dbReference type="SUPFAM" id="SSF46785">
    <property type="entry name" value="Winged helix' DNA-binding domain"/>
    <property type="match status" value="1"/>
</dbReference>
<dbReference type="GO" id="GO:0003700">
    <property type="term" value="F:DNA-binding transcription factor activity"/>
    <property type="evidence" value="ECO:0007669"/>
    <property type="project" value="InterPro"/>
</dbReference>
<dbReference type="InterPro" id="IPR002481">
    <property type="entry name" value="FUR"/>
</dbReference>
<proteinExistence type="inferred from homology"/>
<keyword evidence="4" id="KW-0805">Transcription regulation</keyword>
<keyword evidence="7" id="KW-0479">Metal-binding</keyword>
<comment type="cofactor">
    <cofactor evidence="7">
        <name>Zn(2+)</name>
        <dbReference type="ChEBI" id="CHEBI:29105"/>
    </cofactor>
    <text evidence="7">Binds 1 zinc ion per subunit.</text>
</comment>
<dbReference type="InterPro" id="IPR036390">
    <property type="entry name" value="WH_DNA-bd_sf"/>
</dbReference>
<keyword evidence="2" id="KW-0678">Repressor</keyword>
<reference evidence="8 9" key="1">
    <citation type="journal article" date="2011" name="J. Bacteriol.">
        <title>Draft genome sequence of the chemolithoheterotrophic, halophilic methylotroph Methylophaga thiooxydans DMS010.</title>
        <authorList>
            <person name="Boden R."/>
            <person name="Ferriera S."/>
            <person name="Johnson J."/>
            <person name="Kelly D.P."/>
            <person name="Murrell J.C."/>
            <person name="Schafer H."/>
        </authorList>
    </citation>
    <scope>NUCLEOTIDE SEQUENCE [LARGE SCALE GENOMIC DNA]</scope>
    <source>
        <strain evidence="8 9">DMS010</strain>
    </source>
</reference>
<evidence type="ECO:0000313" key="9">
    <source>
        <dbReference type="Proteomes" id="UP000004679"/>
    </source>
</evidence>
<dbReference type="EMBL" id="GG657900">
    <property type="protein sequence ID" value="EEF79078.1"/>
    <property type="molecule type" value="Genomic_DNA"/>
</dbReference>
<dbReference type="GO" id="GO:1900376">
    <property type="term" value="P:regulation of secondary metabolite biosynthetic process"/>
    <property type="evidence" value="ECO:0007669"/>
    <property type="project" value="TreeGrafter"/>
</dbReference>
<evidence type="ECO:0000256" key="1">
    <source>
        <dbReference type="ARBA" id="ARBA00007957"/>
    </source>
</evidence>
<feature type="binding site" evidence="7">
    <location>
        <position position="149"/>
    </location>
    <ligand>
        <name>Zn(2+)</name>
        <dbReference type="ChEBI" id="CHEBI:29105"/>
    </ligand>
</feature>
<organism evidence="8 9">
    <name type="scientific">Methylophaga thiooxydans DMS010</name>
    <dbReference type="NCBI Taxonomy" id="637616"/>
    <lineage>
        <taxon>Bacteria</taxon>
        <taxon>Pseudomonadati</taxon>
        <taxon>Pseudomonadota</taxon>
        <taxon>Gammaproteobacteria</taxon>
        <taxon>Thiotrichales</taxon>
        <taxon>Piscirickettsiaceae</taxon>
        <taxon>Methylophaga</taxon>
    </lineage>
</organism>
<evidence type="ECO:0000256" key="5">
    <source>
        <dbReference type="ARBA" id="ARBA00023125"/>
    </source>
</evidence>
<gene>
    <name evidence="8" type="ORF">MDMS009_2338</name>
</gene>
<evidence type="ECO:0000256" key="4">
    <source>
        <dbReference type="ARBA" id="ARBA00023015"/>
    </source>
</evidence>
<name>C0N817_9GAMM</name>
<accession>C0N817</accession>
<dbReference type="PANTHER" id="PTHR33202">
    <property type="entry name" value="ZINC UPTAKE REGULATION PROTEIN"/>
    <property type="match status" value="1"/>
</dbReference>
<keyword evidence="9" id="KW-1185">Reference proteome</keyword>
<feature type="binding site" evidence="7">
    <location>
        <position position="108"/>
    </location>
    <ligand>
        <name>Zn(2+)</name>
        <dbReference type="ChEBI" id="CHEBI:29105"/>
    </ligand>
</feature>
<evidence type="ECO:0000256" key="7">
    <source>
        <dbReference type="PIRSR" id="PIRSR602481-1"/>
    </source>
</evidence>
<dbReference type="Gene3D" id="1.10.10.10">
    <property type="entry name" value="Winged helix-like DNA-binding domain superfamily/Winged helix DNA-binding domain"/>
    <property type="match status" value="1"/>
</dbReference>
<keyword evidence="3 7" id="KW-0862">Zinc</keyword>
<sequence length="153" mass="17442">MGIQRMKLDKIIQQAEKTCLEHGGRLTPKRRQILEILLAKPQPLSAYEIAELYQQVLHEKIPAMSVYRMLDFLISQGLVHKLASANKFIACSHITCDHSHQTAQFLICDNCQAVREIGIDNHLINALEKSITDNHFQLNSQQLELHGLCENCQ</sequence>
<dbReference type="GO" id="GO:0008270">
    <property type="term" value="F:zinc ion binding"/>
    <property type="evidence" value="ECO:0007669"/>
    <property type="project" value="TreeGrafter"/>
</dbReference>
<comment type="similarity">
    <text evidence="1">Belongs to the Fur family.</text>
</comment>
<feature type="binding site" evidence="7">
    <location>
        <position position="111"/>
    </location>
    <ligand>
        <name>Zn(2+)</name>
        <dbReference type="ChEBI" id="CHEBI:29105"/>
    </ligand>
</feature>
<dbReference type="Gene3D" id="3.30.1490.190">
    <property type="match status" value="1"/>
</dbReference>
<keyword evidence="5" id="KW-0238">DNA-binding</keyword>
<evidence type="ECO:0000313" key="8">
    <source>
        <dbReference type="EMBL" id="EEF79078.1"/>
    </source>
</evidence>
<dbReference type="GO" id="GO:0000976">
    <property type="term" value="F:transcription cis-regulatory region binding"/>
    <property type="evidence" value="ECO:0007669"/>
    <property type="project" value="TreeGrafter"/>
</dbReference>
<dbReference type="InterPro" id="IPR043135">
    <property type="entry name" value="Fur_C"/>
</dbReference>